<dbReference type="AlphaFoldDB" id="U5MLJ8"/>
<proteinExistence type="predicted"/>
<dbReference type="eggNOG" id="COG0582">
    <property type="taxonomic scope" value="Bacteria"/>
</dbReference>
<organism evidence="1 2">
    <name type="scientific">Clostridium saccharobutylicum DSM 13864</name>
    <dbReference type="NCBI Taxonomy" id="1345695"/>
    <lineage>
        <taxon>Bacteria</taxon>
        <taxon>Bacillati</taxon>
        <taxon>Bacillota</taxon>
        <taxon>Clostridia</taxon>
        <taxon>Eubacteriales</taxon>
        <taxon>Clostridiaceae</taxon>
        <taxon>Clostridium</taxon>
    </lineage>
</organism>
<evidence type="ECO:0000313" key="2">
    <source>
        <dbReference type="Proteomes" id="UP000017118"/>
    </source>
</evidence>
<dbReference type="KEGG" id="csb:CLSA_c04290"/>
<dbReference type="RefSeq" id="WP_022743749.1">
    <property type="nucleotide sequence ID" value="NC_022571.1"/>
</dbReference>
<sequence length="302" mass="35833">MPKYMLRNEIEDIIKERKWNLNTRIDYKQKFSESDQLKIICKCGKPQTLGVKSLKSFICPFCKNSYKPDSVKKKVCTLCEKPHNCRTQLCAKCNKQSKDLKISIAKLLTLKEHYRSNEYKGKEYKKWECDIPPYILHAMIKYPTRELLTLSGDKSNPTVHYICKACGEEQICKFRNLHKGHGCISSKSSGEVLVETFLKEQNIKLLTQFNTLKCFNPITKRQLPYDIEIIGARILIEIQGEQHLQFTEYFHGTIENFEYQKRKDDYKKRWAENKGYKVIYIYYNEFTNEDYKRKILDELKLI</sequence>
<evidence type="ECO:0000313" key="1">
    <source>
        <dbReference type="EMBL" id="AGX41460.1"/>
    </source>
</evidence>
<name>U5MLJ8_CLOSA</name>
<dbReference type="OrthoDB" id="2086462at2"/>
<dbReference type="GeneID" id="55476810"/>
<gene>
    <name evidence="1" type="ORF">CLSA_c04290</name>
</gene>
<keyword evidence="2" id="KW-1185">Reference proteome</keyword>
<dbReference type="Proteomes" id="UP000017118">
    <property type="component" value="Chromosome"/>
</dbReference>
<dbReference type="PATRIC" id="fig|1345695.10.peg.3855"/>
<reference evidence="1 2" key="1">
    <citation type="journal article" date="2013" name="Genome Announc.">
        <title>Complete Genome Sequence of the Solvent Producer Clostridium saccharobutylicum NCP262 (DSM 13864).</title>
        <authorList>
            <person name="Poehlein A."/>
            <person name="Hartwich K."/>
            <person name="Krabben P."/>
            <person name="Ehrenreich A."/>
            <person name="Liebl W."/>
            <person name="Durre P."/>
            <person name="Gottschalk G."/>
            <person name="Daniel R."/>
        </authorList>
    </citation>
    <scope>NUCLEOTIDE SEQUENCE [LARGE SCALE GENOMIC DNA]</scope>
    <source>
        <strain evidence="1">DSM 13864</strain>
    </source>
</reference>
<dbReference type="Gene3D" id="3.40.960.10">
    <property type="entry name" value="VSR Endonuclease"/>
    <property type="match status" value="1"/>
</dbReference>
<dbReference type="EMBL" id="CP006721">
    <property type="protein sequence ID" value="AGX41460.1"/>
    <property type="molecule type" value="Genomic_DNA"/>
</dbReference>
<dbReference type="HOGENOM" id="CLU_920420_0_0_9"/>
<protein>
    <submittedName>
        <fullName evidence="1">Phage integrase family protein</fullName>
    </submittedName>
</protein>
<accession>U5MLJ8</accession>